<dbReference type="SUPFAM" id="SSF48403">
    <property type="entry name" value="Ankyrin repeat"/>
    <property type="match status" value="1"/>
</dbReference>
<dbReference type="PANTHER" id="PTHR24123:SF33">
    <property type="entry name" value="PROTEIN HOS4"/>
    <property type="match status" value="1"/>
</dbReference>
<reference evidence="3 4" key="1">
    <citation type="submission" date="2023-01" db="EMBL/GenBank/DDBJ databases">
        <title>Analysis of 21 Apiospora genomes using comparative genomics revels a genus with tremendous synthesis potential of carbohydrate active enzymes and secondary metabolites.</title>
        <authorList>
            <person name="Sorensen T."/>
        </authorList>
    </citation>
    <scope>NUCLEOTIDE SEQUENCE [LARGE SCALE GENOMIC DNA]</scope>
    <source>
        <strain evidence="3 4">CBS 20057</strain>
    </source>
</reference>
<name>A0ABR1R1R6_9PEZI</name>
<evidence type="ECO:0000256" key="1">
    <source>
        <dbReference type="ARBA" id="ARBA00022737"/>
    </source>
</evidence>
<proteinExistence type="predicted"/>
<dbReference type="SMART" id="SM00248">
    <property type="entry name" value="ANK"/>
    <property type="match status" value="4"/>
</dbReference>
<evidence type="ECO:0000313" key="4">
    <source>
        <dbReference type="Proteomes" id="UP001396898"/>
    </source>
</evidence>
<evidence type="ECO:0000256" key="2">
    <source>
        <dbReference type="ARBA" id="ARBA00023043"/>
    </source>
</evidence>
<accession>A0ABR1R1R6</accession>
<keyword evidence="2" id="KW-0040">ANK repeat</keyword>
<evidence type="ECO:0000313" key="3">
    <source>
        <dbReference type="EMBL" id="KAK7996012.1"/>
    </source>
</evidence>
<dbReference type="EMBL" id="JAQQWI010000022">
    <property type="protein sequence ID" value="KAK7996012.1"/>
    <property type="molecule type" value="Genomic_DNA"/>
</dbReference>
<dbReference type="Pfam" id="PF12796">
    <property type="entry name" value="Ank_2"/>
    <property type="match status" value="1"/>
</dbReference>
<keyword evidence="4" id="KW-1185">Reference proteome</keyword>
<organism evidence="3 4">
    <name type="scientific">Apiospora marii</name>
    <dbReference type="NCBI Taxonomy" id="335849"/>
    <lineage>
        <taxon>Eukaryota</taxon>
        <taxon>Fungi</taxon>
        <taxon>Dikarya</taxon>
        <taxon>Ascomycota</taxon>
        <taxon>Pezizomycotina</taxon>
        <taxon>Sordariomycetes</taxon>
        <taxon>Xylariomycetidae</taxon>
        <taxon>Amphisphaeriales</taxon>
        <taxon>Apiosporaceae</taxon>
        <taxon>Apiospora</taxon>
    </lineage>
</organism>
<protein>
    <recommendedName>
        <fullName evidence="5">Ankyrin</fullName>
    </recommendedName>
</protein>
<dbReference type="InterPro" id="IPR051165">
    <property type="entry name" value="Multifunctional_ANK_Repeat"/>
</dbReference>
<keyword evidence="1" id="KW-0677">Repeat</keyword>
<gene>
    <name evidence="3" type="ORF">PG991_015479</name>
</gene>
<sequence>MASLMNLPPELVRPIIEYAILARDDGIPRTSHHYAGFGGILRLREVNRLFDAEVLAGVARLGTLRRLASTSLPIAWHDTPWHPPRTGEEPAVASEILFLARYLLGRPHAAQAGWGADLSAYFNTLLDLVLAAEGRPVDDAERRPAYMLCLCRHFMRVRLAERLEQAPQFGFYRPVVMYSVDALLGDEPVATGSLEQHLLTCQSVLDASSSGGLTSKFHQHPDFEPLLLQGKGRGSQPPLGAGLQAFIIGSTMERFRAVLDHIRGLDFNDEDRDCLVWAVQSGDLPKVQYLMTRPGHTPHKPFGTKFELAVVEAIRLRRRDMVQYLFSLHQWTRGAGVPVRARVADVGFVTTMGLMVACRNGDLDTVELFYRYIQPSELEQQHPHHRRNALMYACRSGNAELVSFLLRQGHIRAEVVAGREEGSRNCFMCTNGYRPTHYEGYGVCGGERWGFGPIFVAATNDDVRIAQLVVDAGHAVSAKQYQQAAVVAIDLGHHRFLNWLLEHAGPALTTNNNNRASDFDLLGMACVRGTVGVLEVLASHGLLQDRALWAEDCCAPYELDYRLKAYPLRRYERPALVALSWQRGDLLEFLLARGGLAGVADPRETSVREEWAAGCIPRRPSAKIKPAMWGAIESVTVEQAEFALGQTRLRSRG</sequence>
<dbReference type="InterPro" id="IPR036770">
    <property type="entry name" value="Ankyrin_rpt-contain_sf"/>
</dbReference>
<dbReference type="PANTHER" id="PTHR24123">
    <property type="entry name" value="ANKYRIN REPEAT-CONTAINING"/>
    <property type="match status" value="1"/>
</dbReference>
<evidence type="ECO:0008006" key="5">
    <source>
        <dbReference type="Google" id="ProtNLM"/>
    </source>
</evidence>
<comment type="caution">
    <text evidence="3">The sequence shown here is derived from an EMBL/GenBank/DDBJ whole genome shotgun (WGS) entry which is preliminary data.</text>
</comment>
<dbReference type="Proteomes" id="UP001396898">
    <property type="component" value="Unassembled WGS sequence"/>
</dbReference>
<dbReference type="InterPro" id="IPR002110">
    <property type="entry name" value="Ankyrin_rpt"/>
</dbReference>
<dbReference type="Gene3D" id="1.25.40.20">
    <property type="entry name" value="Ankyrin repeat-containing domain"/>
    <property type="match status" value="1"/>
</dbReference>